<reference evidence="2 3" key="1">
    <citation type="submission" date="2020-08" db="EMBL/GenBank/DDBJ databases">
        <title>Sequencing the genomes of 1000 actinobacteria strains.</title>
        <authorList>
            <person name="Klenk H.-P."/>
        </authorList>
    </citation>
    <scope>NUCLEOTIDE SEQUENCE [LARGE SCALE GENOMIC DNA]</scope>
    <source>
        <strain evidence="2 3">DSM 43036</strain>
    </source>
</reference>
<comment type="caution">
    <text evidence="2">The sequence shown here is derived from an EMBL/GenBank/DDBJ whole genome shotgun (WGS) entry which is preliminary data.</text>
</comment>
<gene>
    <name evidence="2" type="ORF">FHU28_005589</name>
</gene>
<dbReference type="GeneID" id="300296109"/>
<protein>
    <submittedName>
        <fullName evidence="2">Uncharacterized protein</fullName>
    </submittedName>
</protein>
<dbReference type="Proteomes" id="UP000618986">
    <property type="component" value="Unassembled WGS sequence"/>
</dbReference>
<sequence>MRHRLRHVAVVLLGAVLLGTVGLAAGSWYGGRGAVPVSLDKALSAAQELLPGTEPIGSITALGYRYGVALAPDDLGSSQVELQYGGGADCALSERLRVAAETRGWQEFRDVPGSPCDGWRAERDGMSLTLTHLAYGPRLSMEPAAPRGFLAATITGTLLGAAAGAALFWLLARRRPRVPRLVGVLVTVALLPGAAMTWTDLATDGLAEPVWPLWQSLAPVLVPASLVLLLVLVIVLAKRQTPAVPAADAKPAARAGSPGAG</sequence>
<dbReference type="EMBL" id="JACHJC010000001">
    <property type="protein sequence ID" value="MBB5115750.1"/>
    <property type="molecule type" value="Genomic_DNA"/>
</dbReference>
<evidence type="ECO:0000313" key="3">
    <source>
        <dbReference type="Proteomes" id="UP000618986"/>
    </source>
</evidence>
<dbReference type="RefSeq" id="WP_184687627.1">
    <property type="nucleotide sequence ID" value="NZ_JACHJC010000001.1"/>
</dbReference>
<keyword evidence="1" id="KW-1133">Transmembrane helix</keyword>
<name>A0ABR6MK65_MICEC</name>
<keyword evidence="3" id="KW-1185">Reference proteome</keyword>
<proteinExistence type="predicted"/>
<keyword evidence="1" id="KW-0812">Transmembrane</keyword>
<organism evidence="2 3">
    <name type="scientific">Micromonospora echinospora</name>
    <name type="common">Micromonospora purpurea</name>
    <dbReference type="NCBI Taxonomy" id="1877"/>
    <lineage>
        <taxon>Bacteria</taxon>
        <taxon>Bacillati</taxon>
        <taxon>Actinomycetota</taxon>
        <taxon>Actinomycetes</taxon>
        <taxon>Micromonosporales</taxon>
        <taxon>Micromonosporaceae</taxon>
        <taxon>Micromonospora</taxon>
    </lineage>
</organism>
<evidence type="ECO:0000313" key="2">
    <source>
        <dbReference type="EMBL" id="MBB5115750.1"/>
    </source>
</evidence>
<accession>A0ABR6MK65</accession>
<feature type="transmembrane region" description="Helical" evidence="1">
    <location>
        <begin position="149"/>
        <end position="171"/>
    </location>
</feature>
<feature type="transmembrane region" description="Helical" evidence="1">
    <location>
        <begin position="178"/>
        <end position="198"/>
    </location>
</feature>
<feature type="transmembrane region" description="Helical" evidence="1">
    <location>
        <begin position="218"/>
        <end position="237"/>
    </location>
</feature>
<keyword evidence="1" id="KW-0472">Membrane</keyword>
<evidence type="ECO:0000256" key="1">
    <source>
        <dbReference type="SAM" id="Phobius"/>
    </source>
</evidence>